<sequence>MATQQIVSQGARIHDTCSEPADTVTSTITALTGVNSTHLTTAATSASAGAAGRVLAP</sequence>
<evidence type="ECO:0000313" key="1">
    <source>
        <dbReference type="EMBL" id="MEJ8672605.1"/>
    </source>
</evidence>
<organism evidence="1 2">
    <name type="scientific">Streptomyces machairae</name>
    <dbReference type="NCBI Taxonomy" id="3134109"/>
    <lineage>
        <taxon>Bacteria</taxon>
        <taxon>Bacillati</taxon>
        <taxon>Actinomycetota</taxon>
        <taxon>Actinomycetes</taxon>
        <taxon>Kitasatosporales</taxon>
        <taxon>Streptomycetaceae</taxon>
        <taxon>Streptomyces</taxon>
    </lineage>
</organism>
<evidence type="ECO:0000313" key="2">
    <source>
        <dbReference type="Proteomes" id="UP001376459"/>
    </source>
</evidence>
<accession>A0ABU8UUM2</accession>
<gene>
    <name evidence="1" type="ORF">WKI71_42570</name>
</gene>
<proteinExistence type="predicted"/>
<keyword evidence="2" id="KW-1185">Reference proteome</keyword>
<protein>
    <submittedName>
        <fullName evidence="1">Uncharacterized protein</fullName>
    </submittedName>
</protein>
<dbReference type="EMBL" id="JBBKAK010000001">
    <property type="protein sequence ID" value="MEJ8672605.1"/>
    <property type="molecule type" value="Genomic_DNA"/>
</dbReference>
<comment type="caution">
    <text evidence="1">The sequence shown here is derived from an EMBL/GenBank/DDBJ whole genome shotgun (WGS) entry which is preliminary data.</text>
</comment>
<dbReference type="Proteomes" id="UP001376459">
    <property type="component" value="Unassembled WGS sequence"/>
</dbReference>
<reference evidence="1 2" key="1">
    <citation type="submission" date="2024-03" db="EMBL/GenBank/DDBJ databases">
        <title>Novel Streptomyces species of biotechnological and ecological value are a feature of Machair soil.</title>
        <authorList>
            <person name="Prole J.R."/>
            <person name="Goodfellow M."/>
            <person name="Allenby N."/>
            <person name="Ward A.C."/>
        </authorList>
    </citation>
    <scope>NUCLEOTIDE SEQUENCE [LARGE SCALE GENOMIC DNA]</scope>
    <source>
        <strain evidence="1 2">MS1.AVA.1</strain>
    </source>
</reference>
<name>A0ABU8UUM2_9ACTN</name>